<dbReference type="EMBL" id="LUGG01000006">
    <property type="protein sequence ID" value="OBZ74160.1"/>
    <property type="molecule type" value="Genomic_DNA"/>
</dbReference>
<feature type="region of interest" description="Disordered" evidence="1">
    <location>
        <begin position="90"/>
        <end position="114"/>
    </location>
</feature>
<keyword evidence="3" id="KW-1185">Reference proteome</keyword>
<evidence type="ECO:0000313" key="3">
    <source>
        <dbReference type="Proteomes" id="UP000092993"/>
    </source>
</evidence>
<gene>
    <name evidence="2" type="ORF">A0H81_06202</name>
</gene>
<reference evidence="2 3" key="1">
    <citation type="submission" date="2016-03" db="EMBL/GenBank/DDBJ databases">
        <title>Whole genome sequencing of Grifola frondosa 9006-11.</title>
        <authorList>
            <person name="Min B."/>
            <person name="Park H."/>
            <person name="Kim J.-G."/>
            <person name="Cho H."/>
            <person name="Oh Y.-L."/>
            <person name="Kong W.-S."/>
            <person name="Choi I.-G."/>
        </authorList>
    </citation>
    <scope>NUCLEOTIDE SEQUENCE [LARGE SCALE GENOMIC DNA]</scope>
    <source>
        <strain evidence="2 3">9006-11</strain>
    </source>
</reference>
<proteinExistence type="predicted"/>
<accession>A0A1C7MB86</accession>
<sequence>MYSYTHWYSAYRTPPVAVPSSVVTFSQGANSEPALPFPTQPDIRVFKYPSKSMSFWSSLNATKTLLGPPSAGHDRGLKIATVGSEFRSQLVTQPETSKAGNQWSDAPSSRNILR</sequence>
<dbReference type="AlphaFoldDB" id="A0A1C7MB86"/>
<evidence type="ECO:0000313" key="2">
    <source>
        <dbReference type="EMBL" id="OBZ74160.1"/>
    </source>
</evidence>
<dbReference type="Proteomes" id="UP000092993">
    <property type="component" value="Unassembled WGS sequence"/>
</dbReference>
<name>A0A1C7MB86_GRIFR</name>
<protein>
    <submittedName>
        <fullName evidence="2">Uncharacterized protein</fullName>
    </submittedName>
</protein>
<organism evidence="2 3">
    <name type="scientific">Grifola frondosa</name>
    <name type="common">Maitake</name>
    <name type="synonym">Polyporus frondosus</name>
    <dbReference type="NCBI Taxonomy" id="5627"/>
    <lineage>
        <taxon>Eukaryota</taxon>
        <taxon>Fungi</taxon>
        <taxon>Dikarya</taxon>
        <taxon>Basidiomycota</taxon>
        <taxon>Agaricomycotina</taxon>
        <taxon>Agaricomycetes</taxon>
        <taxon>Polyporales</taxon>
        <taxon>Grifolaceae</taxon>
        <taxon>Grifola</taxon>
    </lineage>
</organism>
<comment type="caution">
    <text evidence="2">The sequence shown here is derived from an EMBL/GenBank/DDBJ whole genome shotgun (WGS) entry which is preliminary data.</text>
</comment>
<evidence type="ECO:0000256" key="1">
    <source>
        <dbReference type="SAM" id="MobiDB-lite"/>
    </source>
</evidence>